<feature type="domain" description="AMP-dependent synthetase/ligase" evidence="7">
    <location>
        <begin position="20"/>
        <end position="434"/>
    </location>
</feature>
<dbReference type="InterPro" id="IPR000873">
    <property type="entry name" value="AMP-dep_synth/lig_dom"/>
</dbReference>
<dbReference type="AlphaFoldDB" id="A0A2N3Y3W4"/>
<dbReference type="EMBL" id="PJNB01000001">
    <property type="protein sequence ID" value="PKW17511.1"/>
    <property type="molecule type" value="Genomic_DNA"/>
</dbReference>
<evidence type="ECO:0000256" key="5">
    <source>
        <dbReference type="ARBA" id="ARBA00024484"/>
    </source>
</evidence>
<dbReference type="OrthoDB" id="9803968at2"/>
<dbReference type="RefSeq" id="WP_010692647.1">
    <property type="nucleotide sequence ID" value="NZ_CP061007.1"/>
</dbReference>
<evidence type="ECO:0000256" key="3">
    <source>
        <dbReference type="ARBA" id="ARBA00022832"/>
    </source>
</evidence>
<dbReference type="Proteomes" id="UP000233786">
    <property type="component" value="Unassembled WGS sequence"/>
</dbReference>
<reference evidence="8" key="1">
    <citation type="submission" date="2017-12" db="EMBL/GenBank/DDBJ databases">
        <title>Sequencing the genomes of 1000 Actinobacteria strains.</title>
        <authorList>
            <person name="Klenk H.-P."/>
        </authorList>
    </citation>
    <scope>NUCLEOTIDE SEQUENCE [LARGE SCALE GENOMIC DNA]</scope>
    <source>
        <strain evidence="8">DSM 44228</strain>
    </source>
</reference>
<dbReference type="GO" id="GO:0016020">
    <property type="term" value="C:membrane"/>
    <property type="evidence" value="ECO:0007669"/>
    <property type="project" value="TreeGrafter"/>
</dbReference>
<accession>A0A2N3Y3W4</accession>
<dbReference type="Gene3D" id="3.30.300.30">
    <property type="match status" value="1"/>
</dbReference>
<comment type="catalytic activity">
    <reaction evidence="5">
        <text>a long-chain fatty acid + ATP + CoA = a long-chain fatty acyl-CoA + AMP + diphosphate</text>
        <dbReference type="Rhea" id="RHEA:15421"/>
        <dbReference type="ChEBI" id="CHEBI:30616"/>
        <dbReference type="ChEBI" id="CHEBI:33019"/>
        <dbReference type="ChEBI" id="CHEBI:57287"/>
        <dbReference type="ChEBI" id="CHEBI:57560"/>
        <dbReference type="ChEBI" id="CHEBI:83139"/>
        <dbReference type="ChEBI" id="CHEBI:456215"/>
        <dbReference type="EC" id="6.2.1.3"/>
    </reaction>
    <physiologicalReaction direction="left-to-right" evidence="5">
        <dbReference type="Rhea" id="RHEA:15422"/>
    </physiologicalReaction>
</comment>
<dbReference type="SUPFAM" id="SSF56801">
    <property type="entry name" value="Acetyl-CoA synthetase-like"/>
    <property type="match status" value="1"/>
</dbReference>
<evidence type="ECO:0000256" key="1">
    <source>
        <dbReference type="ARBA" id="ARBA00006432"/>
    </source>
</evidence>
<dbReference type="Pfam" id="PF23562">
    <property type="entry name" value="AMP-binding_C_3"/>
    <property type="match status" value="1"/>
</dbReference>
<dbReference type="Pfam" id="PF00501">
    <property type="entry name" value="AMP-binding"/>
    <property type="match status" value="1"/>
</dbReference>
<keyword evidence="2" id="KW-0436">Ligase</keyword>
<evidence type="ECO:0000256" key="2">
    <source>
        <dbReference type="ARBA" id="ARBA00022598"/>
    </source>
</evidence>
<sequence length="610" mass="65239">MTTAEQVHAAVEGLTITELLRRNARDHTDRPALTTGIGPGATTLSWSALRDEVAAVTSGLSAHGLGRGDRMLIAMPKRPELWASDLAAAHLGAISCTLYDTSTTDHIRYIARHSAAAVVVLEGAAQWARWRPIIDDLPDLRTVVALDPSIIPPGDPRFVTYADLRGSGDVGDFRDTFEELTDATAPDEALCAVYTSGTTGDPKGVVLSHRNVIHQAVMQDFLVPAPEHPRSVSYLPMAHIAERMLSIYLPICTAGHVTICPDPAALLHSLVAVRPHGLFGVPRVWEKMVAGLQAKFASLPEDQAALLQQARAVASQVFRLRARCAEVPAELAAQFEQADPFLKQIRAAIGLDASVQNFSGAAPVPVSVLEFLASIGLPVYEVWGLSETSGCATVSTAEAFAFGAVGAAAPGMEVRCADDGELLVRGPVVFRGYLRANGGLDDATDADGWFATGDIGRVDERGLVWVTDRKKEILITSGGKNIAPTRVESLLRAHPLVGQAVAIGDRRPYVTALVVLDEEAAPAWAKAHGIDAVDPASLAAHPAVLREVDHAVVQANKALSRAEQVKAHRVLGVAWTAESGELTPKLSLRRRVIAERYAAEIDRLYTESRR</sequence>
<evidence type="ECO:0000259" key="7">
    <source>
        <dbReference type="Pfam" id="PF00501"/>
    </source>
</evidence>
<comment type="similarity">
    <text evidence="1">Belongs to the ATP-dependent AMP-binding enzyme family.</text>
</comment>
<comment type="caution">
    <text evidence="8">The sequence shown here is derived from an EMBL/GenBank/DDBJ whole genome shotgun (WGS) entry which is preliminary data.</text>
</comment>
<dbReference type="GO" id="GO:0004467">
    <property type="term" value="F:long-chain fatty acid-CoA ligase activity"/>
    <property type="evidence" value="ECO:0007669"/>
    <property type="project" value="UniProtKB-EC"/>
</dbReference>
<evidence type="ECO:0000256" key="4">
    <source>
        <dbReference type="ARBA" id="ARBA00023098"/>
    </source>
</evidence>
<dbReference type="PANTHER" id="PTHR43272">
    <property type="entry name" value="LONG-CHAIN-FATTY-ACID--COA LIGASE"/>
    <property type="match status" value="1"/>
</dbReference>
<name>A0A2N3Y3W4_SACSN</name>
<proteinExistence type="inferred from homology"/>
<dbReference type="PANTHER" id="PTHR43272:SF32">
    <property type="entry name" value="AMP-DEPENDENT SYNTHETASE_LIGASE DOMAIN-CONTAINING PROTEIN"/>
    <property type="match status" value="1"/>
</dbReference>
<protein>
    <recommendedName>
        <fullName evidence="6">Acyl-CoA synthetase</fullName>
    </recommendedName>
</protein>
<dbReference type="STRING" id="994479.GCA_000194155_00962"/>
<dbReference type="InterPro" id="IPR045851">
    <property type="entry name" value="AMP-bd_C_sf"/>
</dbReference>
<dbReference type="InterPro" id="IPR042099">
    <property type="entry name" value="ANL_N_sf"/>
</dbReference>
<evidence type="ECO:0000313" key="8">
    <source>
        <dbReference type="EMBL" id="PKW17511.1"/>
    </source>
</evidence>
<dbReference type="CDD" id="cd05907">
    <property type="entry name" value="VL_LC_FACS_like"/>
    <property type="match status" value="1"/>
</dbReference>
<evidence type="ECO:0000313" key="9">
    <source>
        <dbReference type="Proteomes" id="UP000233786"/>
    </source>
</evidence>
<keyword evidence="3" id="KW-0276">Fatty acid metabolism</keyword>
<gene>
    <name evidence="8" type="ORF">A8926_5484</name>
</gene>
<dbReference type="Gene3D" id="3.40.50.12780">
    <property type="entry name" value="N-terminal domain of ligase-like"/>
    <property type="match status" value="1"/>
</dbReference>
<keyword evidence="4" id="KW-0443">Lipid metabolism</keyword>
<evidence type="ECO:0000256" key="6">
    <source>
        <dbReference type="ARBA" id="ARBA00032875"/>
    </source>
</evidence>
<keyword evidence="9" id="KW-1185">Reference proteome</keyword>
<organism evidence="8 9">
    <name type="scientific">Saccharopolyspora spinosa</name>
    <dbReference type="NCBI Taxonomy" id="60894"/>
    <lineage>
        <taxon>Bacteria</taxon>
        <taxon>Bacillati</taxon>
        <taxon>Actinomycetota</taxon>
        <taxon>Actinomycetes</taxon>
        <taxon>Pseudonocardiales</taxon>
        <taxon>Pseudonocardiaceae</taxon>
        <taxon>Saccharopolyspora</taxon>
    </lineage>
</organism>